<organism evidence="2 3">
    <name type="scientific">Vigna unguiculata</name>
    <name type="common">Cowpea</name>
    <dbReference type="NCBI Taxonomy" id="3917"/>
    <lineage>
        <taxon>Eukaryota</taxon>
        <taxon>Viridiplantae</taxon>
        <taxon>Streptophyta</taxon>
        <taxon>Embryophyta</taxon>
        <taxon>Tracheophyta</taxon>
        <taxon>Spermatophyta</taxon>
        <taxon>Magnoliopsida</taxon>
        <taxon>eudicotyledons</taxon>
        <taxon>Gunneridae</taxon>
        <taxon>Pentapetalae</taxon>
        <taxon>rosids</taxon>
        <taxon>fabids</taxon>
        <taxon>Fabales</taxon>
        <taxon>Fabaceae</taxon>
        <taxon>Papilionoideae</taxon>
        <taxon>50 kb inversion clade</taxon>
        <taxon>NPAAA clade</taxon>
        <taxon>indigoferoid/millettioid clade</taxon>
        <taxon>Phaseoleae</taxon>
        <taxon>Vigna</taxon>
    </lineage>
</organism>
<feature type="region of interest" description="Disordered" evidence="1">
    <location>
        <begin position="1"/>
        <end position="32"/>
    </location>
</feature>
<gene>
    <name evidence="2" type="ORF">DEO72_LG3g2083</name>
</gene>
<evidence type="ECO:0000313" key="3">
    <source>
        <dbReference type="Proteomes" id="UP000501690"/>
    </source>
</evidence>
<evidence type="ECO:0000313" key="2">
    <source>
        <dbReference type="EMBL" id="QCD87547.1"/>
    </source>
</evidence>
<feature type="compositionally biased region" description="Basic and acidic residues" evidence="1">
    <location>
        <begin position="12"/>
        <end position="22"/>
    </location>
</feature>
<feature type="compositionally biased region" description="Basic residues" evidence="1">
    <location>
        <begin position="23"/>
        <end position="32"/>
    </location>
</feature>
<dbReference type="Proteomes" id="UP000501690">
    <property type="component" value="Linkage Group LG3"/>
</dbReference>
<keyword evidence="3" id="KW-1185">Reference proteome</keyword>
<reference evidence="2 3" key="1">
    <citation type="submission" date="2019-04" db="EMBL/GenBank/DDBJ databases">
        <title>An improved genome assembly and genetic linkage map for asparagus bean, Vigna unguiculata ssp. sesquipedialis.</title>
        <authorList>
            <person name="Xia Q."/>
            <person name="Zhang R."/>
            <person name="Dong Y."/>
        </authorList>
    </citation>
    <scope>NUCLEOTIDE SEQUENCE [LARGE SCALE GENOMIC DNA]</scope>
    <source>
        <tissue evidence="2">Leaf</tissue>
    </source>
</reference>
<evidence type="ECO:0000256" key="1">
    <source>
        <dbReference type="SAM" id="MobiDB-lite"/>
    </source>
</evidence>
<dbReference type="AlphaFoldDB" id="A0A4D6LG35"/>
<proteinExistence type="predicted"/>
<dbReference type="EMBL" id="CP039347">
    <property type="protein sequence ID" value="QCD87547.1"/>
    <property type="molecule type" value="Genomic_DNA"/>
</dbReference>
<protein>
    <submittedName>
        <fullName evidence="2">Uncharacterized protein</fullName>
    </submittedName>
</protein>
<name>A0A4D6LG35_VIGUN</name>
<accession>A0A4D6LG35</accession>
<sequence length="104" mass="11701">MREGGVNGEGRVATKGDGERDKSKRKVCVSGGTKKKEHFMGVIEQQEHDSRELGGAMAKLKSTVAERRNRSKDDFVPPMNLKEEMFQVKLQKTEMQRTTICTCV</sequence>